<feature type="domain" description="Glycosyltransferase 61 catalytic" evidence="4">
    <location>
        <begin position="161"/>
        <end position="328"/>
    </location>
</feature>
<keyword evidence="1" id="KW-0328">Glycosyltransferase</keyword>
<reference evidence="5" key="1">
    <citation type="submission" date="2021-03" db="EMBL/GenBank/DDBJ databases">
        <title>Genomic Encyclopedia of Type Strains, Phase IV (KMG-IV): sequencing the most valuable type-strain genomes for metagenomic binning, comparative biology and taxonomic classification.</title>
        <authorList>
            <person name="Goeker M."/>
        </authorList>
    </citation>
    <scope>NUCLEOTIDE SEQUENCE</scope>
    <source>
        <strain evidence="5">DSM 26232</strain>
    </source>
</reference>
<evidence type="ECO:0000313" key="6">
    <source>
        <dbReference type="Proteomes" id="UP000823736"/>
    </source>
</evidence>
<keyword evidence="3" id="KW-0325">Glycoprotein</keyword>
<dbReference type="Proteomes" id="UP000823736">
    <property type="component" value="Unassembled WGS sequence"/>
</dbReference>
<keyword evidence="6" id="KW-1185">Reference proteome</keyword>
<evidence type="ECO:0000313" key="5">
    <source>
        <dbReference type="EMBL" id="MBP1985608.1"/>
    </source>
</evidence>
<comment type="caution">
    <text evidence="5">The sequence shown here is derived from an EMBL/GenBank/DDBJ whole genome shotgun (WGS) entry which is preliminary data.</text>
</comment>
<dbReference type="EMBL" id="JAGGLC010000001">
    <property type="protein sequence ID" value="MBP1985608.1"/>
    <property type="molecule type" value="Genomic_DNA"/>
</dbReference>
<dbReference type="PANTHER" id="PTHR20961">
    <property type="entry name" value="GLYCOSYLTRANSFERASE"/>
    <property type="match status" value="1"/>
</dbReference>
<name>A0A8T4GWC8_9EURY</name>
<evidence type="ECO:0000256" key="1">
    <source>
        <dbReference type="ARBA" id="ARBA00022676"/>
    </source>
</evidence>
<evidence type="ECO:0000259" key="4">
    <source>
        <dbReference type="Pfam" id="PF04577"/>
    </source>
</evidence>
<dbReference type="AlphaFoldDB" id="A0A8T4GWC8"/>
<keyword evidence="2" id="KW-0808">Transferase</keyword>
<evidence type="ECO:0000256" key="3">
    <source>
        <dbReference type="ARBA" id="ARBA00023180"/>
    </source>
</evidence>
<dbReference type="GO" id="GO:0016757">
    <property type="term" value="F:glycosyltransferase activity"/>
    <property type="evidence" value="ECO:0007669"/>
    <property type="project" value="UniProtKB-KW"/>
</dbReference>
<organism evidence="5 6">
    <name type="scientific">Halolamina salifodinae</name>
    <dbReference type="NCBI Taxonomy" id="1202767"/>
    <lineage>
        <taxon>Archaea</taxon>
        <taxon>Methanobacteriati</taxon>
        <taxon>Methanobacteriota</taxon>
        <taxon>Stenosarchaea group</taxon>
        <taxon>Halobacteria</taxon>
        <taxon>Halobacteriales</taxon>
        <taxon>Haloferacaceae</taxon>
    </lineage>
</organism>
<protein>
    <recommendedName>
        <fullName evidence="4">Glycosyltransferase 61 catalytic domain-containing protein</fullName>
    </recommendedName>
</protein>
<dbReference type="OrthoDB" id="140964at2157"/>
<dbReference type="InterPro" id="IPR049625">
    <property type="entry name" value="Glyco_transf_61_cat"/>
</dbReference>
<dbReference type="RefSeq" id="WP_209489363.1">
    <property type="nucleotide sequence ID" value="NZ_JAGGLC010000001.1"/>
</dbReference>
<proteinExistence type="predicted"/>
<sequence>MSDLSARKFSRKVDADGVKPAIIDAIELIARKYASKPAFNILTSVGILTLVSRDDLIGRASNVSQSFNSAGGGQNRFAASLEGGYLLPTTGLSFTEDWEIISESVSNPDLSNLFVREAIVRHDRLSDVNISTELVGLSHIPSKHIKDAGTIAPLSPRYYNYYHWMVQTLPRLRYLRDYERQTDEEVTIILPPENPPWMEETIEMIGWPERKIERGTHSVYHASKLVIPSYPPVHEQELRWLREQLLPHADDLDQDSGPNIFISRSNAIERRIVNEDSVVKCLEEERFSKQNLEHNSVSENIALFNNADIVVGAHGAGLTDLVFADDCKVIELFGSKVKWHYRRLSEELDIDYECIHCEPESADLVVDIDKLKTAVQSCKSATNE</sequence>
<accession>A0A8T4GWC8</accession>
<dbReference type="Pfam" id="PF04577">
    <property type="entry name" value="Glyco_transf_61"/>
    <property type="match status" value="1"/>
</dbReference>
<evidence type="ECO:0000256" key="2">
    <source>
        <dbReference type="ARBA" id="ARBA00022679"/>
    </source>
</evidence>
<gene>
    <name evidence="5" type="ORF">J2753_000081</name>
</gene>
<dbReference type="InterPro" id="IPR007657">
    <property type="entry name" value="Glycosyltransferase_61"/>
</dbReference>